<evidence type="ECO:0000313" key="1">
    <source>
        <dbReference type="EMBL" id="KAL3959295.1"/>
    </source>
</evidence>
<proteinExistence type="predicted"/>
<sequence length="646" mass="70598">MRLYSYTHLVGAAALSALAVASPLHHGRAFDTTTIQWTPCDIPNATLPLECGNLTVPLDYTDKKSNATLRLDLLRAPASKKCDKKRSILLNFGGPGADGVADFALFAERMQAATGGSHDLISFAPRGTGLTLPFSCYPNDISRQVGAQPLAGNASDVALGQIWAKSTLFASNCFAAQNKTGQLIGTAFVVRDMMRIVDALREDGMLRYWGVSYGTVLGATAVAMFPDKMDRVVLDGVVNPFEYYTNTESELFNDLDATFRGFIEGCVAAREACPLAGNLTVDELHAAVYKFLDNLKYNPIPMPSPALLGGGSLIDISIVKTMLLPALNFPTNWASTAATLHALMTGNITAIAAAMSSSGGTGSASASNQIPSSAEALQGIKCSDVRQQTTNLTAMAPVFAARHNMSRMFGDTADEMVARCAQWRMPAKERYMGDFNVTSRNPVLVVGNTHDPTTPLVSARNVSETFAGSVLLQHDSYGHDSLMMGSLCTARAIRSYFVNGTMPAKGTNEQSWALYPSLHQDVRRLLLQDMLFFHFHHADDEEDLVEDCDTNIMGRFICHNASCKSKGWSSKRVAITIRMYSDRTYNARVYFQRCRACKKLSKPELDSSYAERIAYRIKKWYGVRQLLPPPYSGWQRPQGTSQDRAL</sequence>
<reference evidence="1" key="1">
    <citation type="submission" date="2024-12" db="EMBL/GenBank/DDBJ databases">
        <title>Comparative genomics and development of molecular markers within Purpureocillium lilacinum and among Purpureocillium species.</title>
        <authorList>
            <person name="Yeh Z.-Y."/>
            <person name="Ni N.-T."/>
            <person name="Lo P.-H."/>
            <person name="Mushyakhwo K."/>
            <person name="Lin C.-F."/>
            <person name="Nai Y.-S."/>
        </authorList>
    </citation>
    <scope>NUCLEOTIDE SEQUENCE</scope>
    <source>
        <strain evidence="1">NCHU-NPUST-175</strain>
    </source>
</reference>
<gene>
    <name evidence="1" type="ORF">ACCO45_007457</name>
</gene>
<organism evidence="1 2">
    <name type="scientific">Purpureocillium lilacinum</name>
    <name type="common">Paecilomyces lilacinus</name>
    <dbReference type="NCBI Taxonomy" id="33203"/>
    <lineage>
        <taxon>Eukaryota</taxon>
        <taxon>Fungi</taxon>
        <taxon>Dikarya</taxon>
        <taxon>Ascomycota</taxon>
        <taxon>Pezizomycotina</taxon>
        <taxon>Sordariomycetes</taxon>
        <taxon>Hypocreomycetidae</taxon>
        <taxon>Hypocreales</taxon>
        <taxon>Ophiocordycipitaceae</taxon>
        <taxon>Purpureocillium</taxon>
    </lineage>
</organism>
<evidence type="ECO:0000313" key="2">
    <source>
        <dbReference type="Proteomes" id="UP001638806"/>
    </source>
</evidence>
<dbReference type="Proteomes" id="UP001638806">
    <property type="component" value="Unassembled WGS sequence"/>
</dbReference>
<name>A0ACC4DSJ3_PURLI</name>
<comment type="caution">
    <text evidence="1">The sequence shown here is derived from an EMBL/GenBank/DDBJ whole genome shotgun (WGS) entry which is preliminary data.</text>
</comment>
<dbReference type="EMBL" id="JBGNUJ010000006">
    <property type="protein sequence ID" value="KAL3959295.1"/>
    <property type="molecule type" value="Genomic_DNA"/>
</dbReference>
<protein>
    <submittedName>
        <fullName evidence="1">Uncharacterized protein</fullName>
    </submittedName>
</protein>
<keyword evidence="2" id="KW-1185">Reference proteome</keyword>
<accession>A0ACC4DSJ3</accession>